<name>A0A388JZV0_CHABU</name>
<accession>A0A388JZV0</accession>
<dbReference type="AlphaFoldDB" id="A0A388JZV0"/>
<gene>
    <name evidence="2" type="ORF">CBR_g37381</name>
</gene>
<dbReference type="Gramene" id="GBG63295">
    <property type="protein sequence ID" value="GBG63295"/>
    <property type="gene ID" value="CBR_g37381"/>
</dbReference>
<protein>
    <submittedName>
        <fullName evidence="2">Uncharacterized protein</fullName>
    </submittedName>
</protein>
<dbReference type="EMBL" id="BFEA01000037">
    <property type="protein sequence ID" value="GBG63295.1"/>
    <property type="molecule type" value="Genomic_DNA"/>
</dbReference>
<evidence type="ECO:0000313" key="2">
    <source>
        <dbReference type="EMBL" id="GBG63295.1"/>
    </source>
</evidence>
<evidence type="ECO:0000256" key="1">
    <source>
        <dbReference type="SAM" id="MobiDB-lite"/>
    </source>
</evidence>
<sequence length="330" mass="37682">MDGFQCRHLRRHLLPRHLRIELWPTELPEDSSTNPFPAPGNRAWFTREHLELIKRWKAKDQEEAKKTSEDSSGSSKQGAKKGHDKSACKSEDEEQNLKAWMAENFGSSLRKISKKLDVVDKKAKIADMEREKLVKKVEEIEGKSVNEESNSNEKRKRIVGVNSPSIERSRSKSRSRSGGIKIRQPRIEVSSDDEETKKAGKGATRCSNPSEVKLEDVMKMLSVIANRGQGENPVVNTNTPATDRGKRTTVENKSEGTTSDESEDERDKLKVNRGCKKKDDKTESGIVEYMRQRLDHYMEMNGKKIKSLCAKRNIKWVRKDKCAWELANKT</sequence>
<feature type="compositionally biased region" description="Basic and acidic residues" evidence="1">
    <location>
        <begin position="243"/>
        <end position="254"/>
    </location>
</feature>
<comment type="caution">
    <text evidence="2">The sequence shown here is derived from an EMBL/GenBank/DDBJ whole genome shotgun (WGS) entry which is preliminary data.</text>
</comment>
<feature type="compositionally biased region" description="Basic and acidic residues" evidence="1">
    <location>
        <begin position="56"/>
        <end position="69"/>
    </location>
</feature>
<dbReference type="Proteomes" id="UP000265515">
    <property type="component" value="Unassembled WGS sequence"/>
</dbReference>
<evidence type="ECO:0000313" key="3">
    <source>
        <dbReference type="Proteomes" id="UP000265515"/>
    </source>
</evidence>
<feature type="region of interest" description="Disordered" evidence="1">
    <location>
        <begin position="56"/>
        <end position="94"/>
    </location>
</feature>
<organism evidence="2 3">
    <name type="scientific">Chara braunii</name>
    <name type="common">Braun's stonewort</name>
    <dbReference type="NCBI Taxonomy" id="69332"/>
    <lineage>
        <taxon>Eukaryota</taxon>
        <taxon>Viridiplantae</taxon>
        <taxon>Streptophyta</taxon>
        <taxon>Charophyceae</taxon>
        <taxon>Charales</taxon>
        <taxon>Characeae</taxon>
        <taxon>Chara</taxon>
    </lineage>
</organism>
<proteinExistence type="predicted"/>
<feature type="region of interest" description="Disordered" evidence="1">
    <location>
        <begin position="224"/>
        <end position="281"/>
    </location>
</feature>
<feature type="region of interest" description="Disordered" evidence="1">
    <location>
        <begin position="138"/>
        <end position="212"/>
    </location>
</feature>
<keyword evidence="3" id="KW-1185">Reference proteome</keyword>
<reference evidence="2 3" key="1">
    <citation type="journal article" date="2018" name="Cell">
        <title>The Chara Genome: Secondary Complexity and Implications for Plant Terrestrialization.</title>
        <authorList>
            <person name="Nishiyama T."/>
            <person name="Sakayama H."/>
            <person name="Vries J.D."/>
            <person name="Buschmann H."/>
            <person name="Saint-Marcoux D."/>
            <person name="Ullrich K.K."/>
            <person name="Haas F.B."/>
            <person name="Vanderstraeten L."/>
            <person name="Becker D."/>
            <person name="Lang D."/>
            <person name="Vosolsobe S."/>
            <person name="Rombauts S."/>
            <person name="Wilhelmsson P.K.I."/>
            <person name="Janitza P."/>
            <person name="Kern R."/>
            <person name="Heyl A."/>
            <person name="Rumpler F."/>
            <person name="Villalobos L.I.A.C."/>
            <person name="Clay J.M."/>
            <person name="Skokan R."/>
            <person name="Toyoda A."/>
            <person name="Suzuki Y."/>
            <person name="Kagoshima H."/>
            <person name="Schijlen E."/>
            <person name="Tajeshwar N."/>
            <person name="Catarino B."/>
            <person name="Hetherington A.J."/>
            <person name="Saltykova A."/>
            <person name="Bonnot C."/>
            <person name="Breuninger H."/>
            <person name="Symeonidi A."/>
            <person name="Radhakrishnan G.V."/>
            <person name="Van Nieuwerburgh F."/>
            <person name="Deforce D."/>
            <person name="Chang C."/>
            <person name="Karol K.G."/>
            <person name="Hedrich R."/>
            <person name="Ulvskov P."/>
            <person name="Glockner G."/>
            <person name="Delwiche C.F."/>
            <person name="Petrasek J."/>
            <person name="Van de Peer Y."/>
            <person name="Friml J."/>
            <person name="Beilby M."/>
            <person name="Dolan L."/>
            <person name="Kohara Y."/>
            <person name="Sugano S."/>
            <person name="Fujiyama A."/>
            <person name="Delaux P.-M."/>
            <person name="Quint M."/>
            <person name="TheiBen G."/>
            <person name="Hagemann M."/>
            <person name="Harholt J."/>
            <person name="Dunand C."/>
            <person name="Zachgo S."/>
            <person name="Langdale J."/>
            <person name="Maumus F."/>
            <person name="Straeten D.V.D."/>
            <person name="Gould S.B."/>
            <person name="Rensing S.A."/>
        </authorList>
    </citation>
    <scope>NUCLEOTIDE SEQUENCE [LARGE SCALE GENOMIC DNA]</scope>
    <source>
        <strain evidence="2 3">S276</strain>
    </source>
</reference>